<dbReference type="Gene3D" id="1.10.1170.10">
    <property type="entry name" value="Inhibitor Of Apoptosis Protein (2mihbC-IAP-1), Chain A"/>
    <property type="match status" value="1"/>
</dbReference>
<comment type="caution">
    <text evidence="1">The sequence shown here is derived from an EMBL/GenBank/DDBJ whole genome shotgun (WGS) entry which is preliminary data.</text>
</comment>
<evidence type="ECO:0000313" key="2">
    <source>
        <dbReference type="Proteomes" id="UP000198287"/>
    </source>
</evidence>
<dbReference type="PANTHER" id="PTHR10044:SF139">
    <property type="entry name" value="DEATH-ASSOCIATED INHIBITOR OF APOPTOSIS 2"/>
    <property type="match status" value="1"/>
</dbReference>
<gene>
    <name evidence="1" type="ORF">Fcan01_15903</name>
</gene>
<dbReference type="OrthoDB" id="8196455at2759"/>
<organism evidence="1 2">
    <name type="scientific">Folsomia candida</name>
    <name type="common">Springtail</name>
    <dbReference type="NCBI Taxonomy" id="158441"/>
    <lineage>
        <taxon>Eukaryota</taxon>
        <taxon>Metazoa</taxon>
        <taxon>Ecdysozoa</taxon>
        <taxon>Arthropoda</taxon>
        <taxon>Hexapoda</taxon>
        <taxon>Collembola</taxon>
        <taxon>Entomobryomorpha</taxon>
        <taxon>Isotomoidea</taxon>
        <taxon>Isotomidae</taxon>
        <taxon>Proisotominae</taxon>
        <taxon>Folsomia</taxon>
    </lineage>
</organism>
<dbReference type="InterPro" id="IPR001370">
    <property type="entry name" value="BIR_rpt"/>
</dbReference>
<dbReference type="GO" id="GO:0005634">
    <property type="term" value="C:nucleus"/>
    <property type="evidence" value="ECO:0007669"/>
    <property type="project" value="TreeGrafter"/>
</dbReference>
<evidence type="ECO:0000313" key="1">
    <source>
        <dbReference type="EMBL" id="OXA49669.1"/>
    </source>
</evidence>
<dbReference type="SUPFAM" id="SSF57924">
    <property type="entry name" value="Inhibitor of apoptosis (IAP) repeat"/>
    <property type="match status" value="1"/>
</dbReference>
<dbReference type="InterPro" id="IPR050784">
    <property type="entry name" value="IAP"/>
</dbReference>
<dbReference type="EMBL" id="LNIX01000010">
    <property type="protein sequence ID" value="OXA49669.1"/>
    <property type="molecule type" value="Genomic_DNA"/>
</dbReference>
<dbReference type="PANTHER" id="PTHR10044">
    <property type="entry name" value="INHIBITOR OF APOPTOSIS"/>
    <property type="match status" value="1"/>
</dbReference>
<proteinExistence type="predicted"/>
<dbReference type="SMART" id="SM00238">
    <property type="entry name" value="BIR"/>
    <property type="match status" value="1"/>
</dbReference>
<keyword evidence="2" id="KW-1185">Reference proteome</keyword>
<protein>
    <submittedName>
        <fullName evidence="1">Baculoviral IAP repeat-containing protein 3</fullName>
    </submittedName>
</protein>
<reference evidence="1 2" key="1">
    <citation type="submission" date="2015-12" db="EMBL/GenBank/DDBJ databases">
        <title>The genome of Folsomia candida.</title>
        <authorList>
            <person name="Faddeeva A."/>
            <person name="Derks M.F."/>
            <person name="Anvar Y."/>
            <person name="Smit S."/>
            <person name="Van Straalen N."/>
            <person name="Roelofs D."/>
        </authorList>
    </citation>
    <scope>NUCLEOTIDE SEQUENCE [LARGE SCALE GENOMIC DNA]</scope>
    <source>
        <strain evidence="1 2">VU population</strain>
        <tissue evidence="1">Whole body</tissue>
    </source>
</reference>
<dbReference type="AlphaFoldDB" id="A0A226DWR9"/>
<accession>A0A226DWR9</accession>
<dbReference type="GO" id="GO:0005737">
    <property type="term" value="C:cytoplasm"/>
    <property type="evidence" value="ECO:0007669"/>
    <property type="project" value="TreeGrafter"/>
</dbReference>
<dbReference type="STRING" id="158441.A0A226DWR9"/>
<dbReference type="Proteomes" id="UP000198287">
    <property type="component" value="Unassembled WGS sequence"/>
</dbReference>
<dbReference type="PROSITE" id="PS50143">
    <property type="entry name" value="BIR_REPEAT_2"/>
    <property type="match status" value="1"/>
</dbReference>
<sequence>MEPAPKKIKTGRIFDRDMIKLDARIKSYEKVPRLTHTAKEFAEAGFYYDSNSSVCFHCGLQVSEWKPEDNPWFEHALRQKEIYIMESEDEALNKATIKKTYWIYNDDMVLLDSRIKSFEGSNLKIKQTPQQLAEAGVLESFVKSDAFKDSPFGPVHFLVDRVVIRNSLGKVEIEKEKVLHLALNLLAIARDTPTLQDHLGYFVSKCQSLVEDRNNFKIKKGVYANKPDLPQQYCPKSFLFTKWADVSKYQQNVSPPVSREERVIKHKFIAARLLVIGDIVGYREHRGCPSTPCTGDVAGRVCDVCYHTPEAHLEWEEPRMPEA</sequence>
<name>A0A226DWR9_FOLCA</name>
<dbReference type="Pfam" id="PF00653">
    <property type="entry name" value="BIR"/>
    <property type="match status" value="1"/>
</dbReference>